<keyword evidence="6" id="KW-0964">Secreted</keyword>
<dbReference type="PROSITE" id="PS50068">
    <property type="entry name" value="LDLRA_2"/>
    <property type="match status" value="1"/>
</dbReference>
<dbReference type="SMART" id="SM00192">
    <property type="entry name" value="LDLa"/>
    <property type="match status" value="1"/>
</dbReference>
<dbReference type="Gene3D" id="2.10.25.10">
    <property type="entry name" value="Laminin"/>
    <property type="match status" value="1"/>
</dbReference>
<feature type="domain" description="MACPF" evidence="24">
    <location>
        <begin position="117"/>
        <end position="480"/>
    </location>
</feature>
<keyword evidence="19" id="KW-1053">Target membrane</keyword>
<feature type="disulfide bond" evidence="22">
    <location>
        <begin position="86"/>
        <end position="104"/>
    </location>
</feature>
<evidence type="ECO:0000256" key="7">
    <source>
        <dbReference type="ARBA" id="ARBA00022536"/>
    </source>
</evidence>
<dbReference type="InterPro" id="IPR023415">
    <property type="entry name" value="LDLR_class-A_CS"/>
</dbReference>
<protein>
    <recommendedName>
        <fullName evidence="4">Complement component C9</fullName>
    </recommendedName>
</protein>
<evidence type="ECO:0000256" key="12">
    <source>
        <dbReference type="ARBA" id="ARBA00022859"/>
    </source>
</evidence>
<keyword evidence="26" id="KW-1185">Reference proteome</keyword>
<dbReference type="SUPFAM" id="SSF57184">
    <property type="entry name" value="Growth factor receptor domain"/>
    <property type="match status" value="1"/>
</dbReference>
<comment type="subcellular location">
    <subcellularLocation>
        <location evidence="2">Secreted</location>
    </subcellularLocation>
    <subcellularLocation>
        <location evidence="1">Target cell membrane</location>
        <topology evidence="1">Multi-pass membrane protein</topology>
    </subcellularLocation>
</comment>
<keyword evidence="11" id="KW-0204">Cytolysis</keyword>
<keyword evidence="15" id="KW-0472">Membrane</keyword>
<evidence type="ECO:0000256" key="18">
    <source>
        <dbReference type="ARBA" id="ARBA00023180"/>
    </source>
</evidence>
<evidence type="ECO:0000256" key="13">
    <source>
        <dbReference type="ARBA" id="ARBA00022875"/>
    </source>
</evidence>
<keyword evidence="7" id="KW-0245">EGF-like domain</keyword>
<keyword evidence="18" id="KW-0325">Glycoprotein</keyword>
<evidence type="ECO:0000259" key="24">
    <source>
        <dbReference type="PROSITE" id="PS51412"/>
    </source>
</evidence>
<dbReference type="InterPro" id="IPR009030">
    <property type="entry name" value="Growth_fac_rcpt_cys_sf"/>
</dbReference>
<keyword evidence="10" id="KW-0812">Transmembrane</keyword>
<keyword evidence="13" id="KW-0180">Complement pathway</keyword>
<dbReference type="InterPro" id="IPR020863">
    <property type="entry name" value="MACPF_CS"/>
</dbReference>
<dbReference type="Pfam" id="PF00090">
    <property type="entry name" value="TSP_1"/>
    <property type="match status" value="2"/>
</dbReference>
<evidence type="ECO:0000256" key="2">
    <source>
        <dbReference type="ARBA" id="ARBA00004613"/>
    </source>
</evidence>
<name>A0ABQ7TE45_PHRPL</name>
<dbReference type="Gene3D" id="4.10.400.10">
    <property type="entry name" value="Low-density Lipoprotein Receptor"/>
    <property type="match status" value="1"/>
</dbReference>
<evidence type="ECO:0000256" key="9">
    <source>
        <dbReference type="ARBA" id="ARBA00022588"/>
    </source>
</evidence>
<comment type="similarity">
    <text evidence="3">Belongs to the complement C6/C7/C8/C9 family.</text>
</comment>
<evidence type="ECO:0000313" key="25">
    <source>
        <dbReference type="EMBL" id="KAH0627903.1"/>
    </source>
</evidence>
<evidence type="ECO:0000256" key="21">
    <source>
        <dbReference type="ARBA" id="ARBA00093512"/>
    </source>
</evidence>
<dbReference type="PROSITE" id="PS00279">
    <property type="entry name" value="MACPF_1"/>
    <property type="match status" value="1"/>
</dbReference>
<comment type="function">
    <text evidence="20">Pore-forming component of the membrane attack complex (MAC), a multiprotein complex activated by the complement cascade, which inserts into a target cell membrane and forms a pore, leading to target cell membrane rupture and cell lysis. The MAC is initiated by proteolytic cleavage of C5 into complement C5b in response to the classical, alternative, lectin and GZMK complement pathways. The complement pathways consist in a cascade of proteins that leads to phagocytosis and breakdown of pathogens and signaling that strengthens the adaptive immune system. Constitutes the pore-forming subunit of the MAC complex: during MAC assembly, C9 associates with the C5b8 intermediate complex, and polymerizes to complete the pore.</text>
</comment>
<evidence type="ECO:0000256" key="15">
    <source>
        <dbReference type="ARBA" id="ARBA00023136"/>
    </source>
</evidence>
<dbReference type="PROSITE" id="PS50092">
    <property type="entry name" value="TSP1"/>
    <property type="match status" value="2"/>
</dbReference>
<dbReference type="InterPro" id="IPR020864">
    <property type="entry name" value="MACPF"/>
</dbReference>
<proteinExistence type="inferred from homology"/>
<organism evidence="25 26">
    <name type="scientific">Phrynosoma platyrhinos</name>
    <name type="common">Desert horned lizard</name>
    <dbReference type="NCBI Taxonomy" id="52577"/>
    <lineage>
        <taxon>Eukaryota</taxon>
        <taxon>Metazoa</taxon>
        <taxon>Chordata</taxon>
        <taxon>Craniata</taxon>
        <taxon>Vertebrata</taxon>
        <taxon>Euteleostomi</taxon>
        <taxon>Lepidosauria</taxon>
        <taxon>Squamata</taxon>
        <taxon>Bifurcata</taxon>
        <taxon>Unidentata</taxon>
        <taxon>Episquamata</taxon>
        <taxon>Toxicofera</taxon>
        <taxon>Iguania</taxon>
        <taxon>Phrynosomatidae</taxon>
        <taxon>Phrynosomatinae</taxon>
        <taxon>Phrynosoma</taxon>
    </lineage>
</organism>
<dbReference type="EMBL" id="JAIPUX010000439">
    <property type="protein sequence ID" value="KAH0627903.1"/>
    <property type="molecule type" value="Genomic_DNA"/>
</dbReference>
<evidence type="ECO:0000256" key="4">
    <source>
        <dbReference type="ARBA" id="ARBA00018261"/>
    </source>
</evidence>
<dbReference type="SMART" id="SM00209">
    <property type="entry name" value="TSP1"/>
    <property type="match status" value="2"/>
</dbReference>
<dbReference type="CDD" id="cd00112">
    <property type="entry name" value="LDLa"/>
    <property type="match status" value="1"/>
</dbReference>
<dbReference type="InterPro" id="IPR001862">
    <property type="entry name" value="MAC_perforin"/>
</dbReference>
<dbReference type="SMART" id="SM00457">
    <property type="entry name" value="MACPF"/>
    <property type="match status" value="1"/>
</dbReference>
<evidence type="ECO:0000256" key="11">
    <source>
        <dbReference type="ARBA" id="ARBA00022852"/>
    </source>
</evidence>
<evidence type="ECO:0000256" key="20">
    <source>
        <dbReference type="ARBA" id="ARBA00093294"/>
    </source>
</evidence>
<evidence type="ECO:0000256" key="1">
    <source>
        <dbReference type="ARBA" id="ARBA00004276"/>
    </source>
</evidence>
<dbReference type="PANTHER" id="PTHR45742">
    <property type="entry name" value="COMPLEMENT COMPONENT C6"/>
    <property type="match status" value="1"/>
</dbReference>
<evidence type="ECO:0000256" key="3">
    <source>
        <dbReference type="ARBA" id="ARBA00009214"/>
    </source>
</evidence>
<evidence type="ECO:0000256" key="5">
    <source>
        <dbReference type="ARBA" id="ARBA00022452"/>
    </source>
</evidence>
<dbReference type="InterPro" id="IPR036055">
    <property type="entry name" value="LDL_receptor-like_sf"/>
</dbReference>
<comment type="caution">
    <text evidence="22">Lacks conserved residue(s) required for the propagation of feature annotation.</text>
</comment>
<comment type="subunit">
    <text evidence="21">Homooligomer; about 20 C9 chains oligomerize to give rise to a huge beta-barrel that forms a 100 Angstrom diameter pore in target membranes. Component of the membrane attack complex (MAC), composed of complement C5b, C6, C7, C8A, C8B, C8G and multiple copies of the pore-forming subunit C9.</text>
</comment>
<reference evidence="25 26" key="1">
    <citation type="journal article" date="2022" name="Gigascience">
        <title>A chromosome-level genome assembly and annotation of the desert horned lizard, Phrynosoma platyrhinos, provides insight into chromosomal rearrangements among reptiles.</title>
        <authorList>
            <person name="Koochekian N."/>
            <person name="Ascanio A."/>
            <person name="Farleigh K."/>
            <person name="Card D.C."/>
            <person name="Schield D.R."/>
            <person name="Castoe T.A."/>
            <person name="Jezkova T."/>
        </authorList>
    </citation>
    <scope>NUCLEOTIDE SEQUENCE [LARGE SCALE GENOMIC DNA]</scope>
    <source>
        <strain evidence="25">NK-2021</strain>
    </source>
</reference>
<keyword evidence="8" id="KW-1052">Target cell membrane</keyword>
<keyword evidence="12" id="KW-0391">Immunity</keyword>
<dbReference type="Proteomes" id="UP000826234">
    <property type="component" value="Unassembled WGS sequence"/>
</dbReference>
<evidence type="ECO:0000256" key="23">
    <source>
        <dbReference type="SAM" id="MobiDB-lite"/>
    </source>
</evidence>
<dbReference type="InterPro" id="IPR036383">
    <property type="entry name" value="TSP1_rpt_sf"/>
</dbReference>
<dbReference type="PANTHER" id="PTHR45742:SF3">
    <property type="entry name" value="COMPLEMENT COMPONENT C9"/>
    <property type="match status" value="1"/>
</dbReference>
<evidence type="ECO:0000256" key="6">
    <source>
        <dbReference type="ARBA" id="ARBA00022525"/>
    </source>
</evidence>
<dbReference type="PRINTS" id="PR00764">
    <property type="entry name" value="COMPLEMENTC9"/>
</dbReference>
<comment type="caution">
    <text evidence="25">The sequence shown here is derived from an EMBL/GenBank/DDBJ whole genome shotgun (WGS) entry which is preliminary data.</text>
</comment>
<dbReference type="InterPro" id="IPR002172">
    <property type="entry name" value="LDrepeatLR_classA_rpt"/>
</dbReference>
<sequence length="575" mass="64559">MYNLFGIGWLPRESDAPPPIDCLLSDWSEWGPCHPCANERYRSRSVLNYGQFGGKACVEPLGQRQNCEPDTPCIEEEVNCGRDFKCDNGHCIKTRAVCNTEDDCGDMSDEADCDTYRNGPCRDRIMDVSELGRIAGWGINILGMKPQASPFNNEIFNGMCNRVRDINSGTYYRIPWNVAALHYETRGDKRIRAEYYEDQVTSLKEMLSETKHNFQSSLSLKLNPTETEETNNSVSLNKEMGFTASKSSTISDFLNESKGKKQVFLHVKSNIELGTFIMRSRDLRLTDLFLDDLKYLPTTYDKGEYFKFLETYGTHYARRGTFGGKYELLYILDSEKMSQEGITISDVESCLGFNMDFGLTVAGFESKLSLSNRDCKTDKIKKVDNRSENSIINDVVSIVQGGKTAVLVRLKEQLSTGNRIIDIEDYVQWASTLPDAPVVIKEETYPISELVPLKMPDSGIKKEYLDRAVEDYIAEYSVCKCQPCQNGGTVLLLNGKCECGCTPYFKGKACQIPTTTFVSGQVAIDGGWSCWSDWSACKKEKRTRTRQCNNPAPASGGKPCAGSNSQTIYCSDEEE</sequence>
<evidence type="ECO:0000256" key="19">
    <source>
        <dbReference type="ARBA" id="ARBA00023298"/>
    </source>
</evidence>
<keyword evidence="9" id="KW-0399">Innate immunity</keyword>
<keyword evidence="16 22" id="KW-1015">Disulfide bond</keyword>
<gene>
    <name evidence="25" type="ORF">JD844_008462</name>
</gene>
<dbReference type="Gene3D" id="2.20.100.10">
    <property type="entry name" value="Thrombospondin type-1 (TSP1) repeat"/>
    <property type="match status" value="2"/>
</dbReference>
<dbReference type="PROSITE" id="PS01209">
    <property type="entry name" value="LDLRA_1"/>
    <property type="match status" value="1"/>
</dbReference>
<feature type="disulfide bond" evidence="22">
    <location>
        <begin position="98"/>
        <end position="113"/>
    </location>
</feature>
<accession>A0ABQ7TE45</accession>
<dbReference type="PROSITE" id="PS51412">
    <property type="entry name" value="MACPF_2"/>
    <property type="match status" value="1"/>
</dbReference>
<evidence type="ECO:0000313" key="26">
    <source>
        <dbReference type="Proteomes" id="UP000826234"/>
    </source>
</evidence>
<evidence type="ECO:0000256" key="10">
    <source>
        <dbReference type="ARBA" id="ARBA00022692"/>
    </source>
</evidence>
<keyword evidence="17" id="KW-0179">Complement alternate pathway</keyword>
<evidence type="ECO:0000256" key="14">
    <source>
        <dbReference type="ARBA" id="ARBA00023058"/>
    </source>
</evidence>
<dbReference type="SUPFAM" id="SSF82895">
    <property type="entry name" value="TSP-1 type 1 repeat"/>
    <property type="match status" value="2"/>
</dbReference>
<dbReference type="Pfam" id="PF00057">
    <property type="entry name" value="Ldl_recept_a"/>
    <property type="match status" value="1"/>
</dbReference>
<evidence type="ECO:0000256" key="17">
    <source>
        <dbReference type="ARBA" id="ARBA00023162"/>
    </source>
</evidence>
<dbReference type="Pfam" id="PF01823">
    <property type="entry name" value="MACPF"/>
    <property type="match status" value="1"/>
</dbReference>
<feature type="region of interest" description="Disordered" evidence="23">
    <location>
        <begin position="547"/>
        <end position="575"/>
    </location>
</feature>
<keyword evidence="14" id="KW-0473">Membrane attack complex</keyword>
<keyword evidence="5" id="KW-1134">Transmembrane beta strand</keyword>
<evidence type="ECO:0000256" key="8">
    <source>
        <dbReference type="ARBA" id="ARBA00022537"/>
    </source>
</evidence>
<evidence type="ECO:0000256" key="22">
    <source>
        <dbReference type="PROSITE-ProRule" id="PRU00124"/>
    </source>
</evidence>
<evidence type="ECO:0000256" key="16">
    <source>
        <dbReference type="ARBA" id="ARBA00023157"/>
    </source>
</evidence>
<dbReference type="InterPro" id="IPR000884">
    <property type="entry name" value="TSP1_rpt"/>
</dbReference>